<evidence type="ECO:0000259" key="1">
    <source>
        <dbReference type="PROSITE" id="PS50404"/>
    </source>
</evidence>
<accession>A0A1W1XBX0</accession>
<dbReference type="RefSeq" id="WP_176216804.1">
    <property type="nucleotide sequence ID" value="NZ_FWXD01000005.1"/>
</dbReference>
<dbReference type="GO" id="GO:0006749">
    <property type="term" value="P:glutathione metabolic process"/>
    <property type="evidence" value="ECO:0007669"/>
    <property type="project" value="TreeGrafter"/>
</dbReference>
<reference evidence="2 3" key="1">
    <citation type="submission" date="2017-04" db="EMBL/GenBank/DDBJ databases">
        <authorList>
            <person name="Afonso C.L."/>
            <person name="Miller P.J."/>
            <person name="Scott M.A."/>
            <person name="Spackman E."/>
            <person name="Goraichik I."/>
            <person name="Dimitrov K.M."/>
            <person name="Suarez D.L."/>
            <person name="Swayne D.E."/>
        </authorList>
    </citation>
    <scope>NUCLEOTIDE SEQUENCE [LARGE SCALE GENOMIC DNA]</scope>
    <source>
        <strain evidence="2 3">DSM 23236</strain>
    </source>
</reference>
<dbReference type="PANTHER" id="PTHR43969:SF9">
    <property type="entry name" value="GLUTATHIONE S TRANSFERASE D10, ISOFORM A-RELATED"/>
    <property type="match status" value="1"/>
</dbReference>
<keyword evidence="3" id="KW-1185">Reference proteome</keyword>
<dbReference type="Pfam" id="PF13417">
    <property type="entry name" value="GST_N_3"/>
    <property type="match status" value="1"/>
</dbReference>
<dbReference type="InterPro" id="IPR036282">
    <property type="entry name" value="Glutathione-S-Trfase_C_sf"/>
</dbReference>
<evidence type="ECO:0000313" key="3">
    <source>
        <dbReference type="Proteomes" id="UP000192761"/>
    </source>
</evidence>
<dbReference type="EMBL" id="FWXD01000005">
    <property type="protein sequence ID" value="SMC21340.1"/>
    <property type="molecule type" value="Genomic_DNA"/>
</dbReference>
<name>A0A1W1XBX0_9NEIS</name>
<evidence type="ECO:0000313" key="2">
    <source>
        <dbReference type="EMBL" id="SMC21340.1"/>
    </source>
</evidence>
<dbReference type="Gene3D" id="1.20.1050.10">
    <property type="match status" value="1"/>
</dbReference>
<dbReference type="InterPro" id="IPR004045">
    <property type="entry name" value="Glutathione_S-Trfase_N"/>
</dbReference>
<gene>
    <name evidence="2" type="ORF">SAMN02745857_01190</name>
</gene>
<protein>
    <submittedName>
        <fullName evidence="2">Glutathione S-transferase</fullName>
    </submittedName>
</protein>
<sequence length="318" mass="35409">MITLYELAWSHYCEKVRLALAYKGVPWRRVGDNAFSKAGIHAVAGGQRVPRHAFPTVHDDATGAVVFESTPILDYLDQRYPDAPLLYPGDAANRAAIRQRLIEFDTLLGVPARRFGYTQLILECPTVLPSLFLGQIAGGVFTKPGLRWLTGHVLGILLTKRFAFHRSEAIGLYEGLERYLLDLAAALDGREFVVGEAFSAADITLATHLRPLLIVPFFAEHPGLQGLFARQQQVFAQLGAEAEFPYQAAITAARQHRAPVRRKLRDVAGSLPLQPAGALAGNDQNKVWTWNMVLHPWYYLVTLRRNKARLALASSQYR</sequence>
<dbReference type="PANTHER" id="PTHR43969">
    <property type="entry name" value="GLUTATHIONE S TRANSFERASE D10, ISOFORM A-RELATED"/>
    <property type="match status" value="1"/>
</dbReference>
<dbReference type="PROSITE" id="PS50404">
    <property type="entry name" value="GST_NTER"/>
    <property type="match status" value="1"/>
</dbReference>
<dbReference type="GO" id="GO:0004364">
    <property type="term" value="F:glutathione transferase activity"/>
    <property type="evidence" value="ECO:0007669"/>
    <property type="project" value="TreeGrafter"/>
</dbReference>
<dbReference type="AlphaFoldDB" id="A0A1W1XBX0"/>
<organism evidence="2 3">
    <name type="scientific">Andreprevotia lacus DSM 23236</name>
    <dbReference type="NCBI Taxonomy" id="1121001"/>
    <lineage>
        <taxon>Bacteria</taxon>
        <taxon>Pseudomonadati</taxon>
        <taxon>Pseudomonadota</taxon>
        <taxon>Betaproteobacteria</taxon>
        <taxon>Neisseriales</taxon>
        <taxon>Chitinibacteraceae</taxon>
        <taxon>Andreprevotia</taxon>
    </lineage>
</organism>
<feature type="domain" description="GST N-terminal" evidence="1">
    <location>
        <begin position="1"/>
        <end position="84"/>
    </location>
</feature>
<dbReference type="Gene3D" id="3.40.30.10">
    <property type="entry name" value="Glutaredoxin"/>
    <property type="match status" value="1"/>
</dbReference>
<proteinExistence type="predicted"/>
<dbReference type="SUPFAM" id="SSF47616">
    <property type="entry name" value="GST C-terminal domain-like"/>
    <property type="match status" value="1"/>
</dbReference>
<dbReference type="SUPFAM" id="SSF52833">
    <property type="entry name" value="Thioredoxin-like"/>
    <property type="match status" value="1"/>
</dbReference>
<dbReference type="Proteomes" id="UP000192761">
    <property type="component" value="Unassembled WGS sequence"/>
</dbReference>
<dbReference type="InterPro" id="IPR036249">
    <property type="entry name" value="Thioredoxin-like_sf"/>
</dbReference>
<keyword evidence="2" id="KW-0808">Transferase</keyword>
<dbReference type="STRING" id="1121001.SAMN02745857_01190"/>